<keyword evidence="2" id="KW-1185">Reference proteome</keyword>
<sequence length="67" mass="7231">TWDEELERSAAAWAEECLWEHGPANLLVSIGQNLAVHWGRGQGSLSLRTEPLRGLAFPVAAGSMLSS</sequence>
<accession>A0A5E4DD20</accession>
<gene>
    <name evidence="1" type="ORF">MONAX_5E035391</name>
</gene>
<comment type="caution">
    <text evidence="1">The sequence shown here is derived from an EMBL/GenBank/DDBJ whole genome shotgun (WGS) entry which is preliminary data.</text>
</comment>
<proteinExistence type="predicted"/>
<dbReference type="Gene3D" id="3.40.33.10">
    <property type="entry name" value="CAP"/>
    <property type="match status" value="1"/>
</dbReference>
<feature type="non-terminal residue" evidence="1">
    <location>
        <position position="1"/>
    </location>
</feature>
<evidence type="ECO:0008006" key="3">
    <source>
        <dbReference type="Google" id="ProtNLM"/>
    </source>
</evidence>
<name>A0A5E4DD20_MARMO</name>
<dbReference type="AlphaFoldDB" id="A0A5E4DD20"/>
<protein>
    <recommendedName>
        <fullName evidence="3">SCP domain-containing protein</fullName>
    </recommendedName>
</protein>
<dbReference type="EMBL" id="CABDUW010010118">
    <property type="protein sequence ID" value="VTJ91640.1"/>
    <property type="molecule type" value="Genomic_DNA"/>
</dbReference>
<reference evidence="1" key="1">
    <citation type="submission" date="2019-04" db="EMBL/GenBank/DDBJ databases">
        <authorList>
            <person name="Alioto T."/>
            <person name="Alioto T."/>
        </authorList>
    </citation>
    <scope>NUCLEOTIDE SEQUENCE [LARGE SCALE GENOMIC DNA]</scope>
</reference>
<dbReference type="InterPro" id="IPR035940">
    <property type="entry name" value="CAP_sf"/>
</dbReference>
<evidence type="ECO:0000313" key="1">
    <source>
        <dbReference type="EMBL" id="VTJ91640.1"/>
    </source>
</evidence>
<dbReference type="Proteomes" id="UP000335636">
    <property type="component" value="Unassembled WGS sequence"/>
</dbReference>
<feature type="non-terminal residue" evidence="1">
    <location>
        <position position="67"/>
    </location>
</feature>
<organism evidence="1 2">
    <name type="scientific">Marmota monax</name>
    <name type="common">Woodchuck</name>
    <dbReference type="NCBI Taxonomy" id="9995"/>
    <lineage>
        <taxon>Eukaryota</taxon>
        <taxon>Metazoa</taxon>
        <taxon>Chordata</taxon>
        <taxon>Craniata</taxon>
        <taxon>Vertebrata</taxon>
        <taxon>Euteleostomi</taxon>
        <taxon>Mammalia</taxon>
        <taxon>Eutheria</taxon>
        <taxon>Euarchontoglires</taxon>
        <taxon>Glires</taxon>
        <taxon>Rodentia</taxon>
        <taxon>Sciuromorpha</taxon>
        <taxon>Sciuridae</taxon>
        <taxon>Xerinae</taxon>
        <taxon>Marmotini</taxon>
        <taxon>Marmota</taxon>
    </lineage>
</organism>
<dbReference type="SUPFAM" id="SSF55797">
    <property type="entry name" value="PR-1-like"/>
    <property type="match status" value="1"/>
</dbReference>
<evidence type="ECO:0000313" key="2">
    <source>
        <dbReference type="Proteomes" id="UP000335636"/>
    </source>
</evidence>